<accession>A0A8S1N693</accession>
<proteinExistence type="predicted"/>
<dbReference type="InterPro" id="IPR006083">
    <property type="entry name" value="PRK/URK"/>
</dbReference>
<organism evidence="2 3">
    <name type="scientific">Paramecium sonneborni</name>
    <dbReference type="NCBI Taxonomy" id="65129"/>
    <lineage>
        <taxon>Eukaryota</taxon>
        <taxon>Sar</taxon>
        <taxon>Alveolata</taxon>
        <taxon>Ciliophora</taxon>
        <taxon>Intramacronucleata</taxon>
        <taxon>Oligohymenophorea</taxon>
        <taxon>Peniculida</taxon>
        <taxon>Parameciidae</taxon>
        <taxon>Paramecium</taxon>
    </lineage>
</organism>
<feature type="domain" description="Phosphoribulokinase/uridine kinase" evidence="1">
    <location>
        <begin position="18"/>
        <end position="136"/>
    </location>
</feature>
<dbReference type="Pfam" id="PF00485">
    <property type="entry name" value="PRK"/>
    <property type="match status" value="1"/>
</dbReference>
<dbReference type="AlphaFoldDB" id="A0A8S1N693"/>
<reference evidence="2" key="1">
    <citation type="submission" date="2021-01" db="EMBL/GenBank/DDBJ databases">
        <authorList>
            <consortium name="Genoscope - CEA"/>
            <person name="William W."/>
        </authorList>
    </citation>
    <scope>NUCLEOTIDE SEQUENCE</scope>
</reference>
<dbReference type="GO" id="GO:0016301">
    <property type="term" value="F:kinase activity"/>
    <property type="evidence" value="ECO:0007669"/>
    <property type="project" value="InterPro"/>
</dbReference>
<evidence type="ECO:0000313" key="2">
    <source>
        <dbReference type="EMBL" id="CAD8087950.1"/>
    </source>
</evidence>
<dbReference type="EMBL" id="CAJJDN010000052">
    <property type="protein sequence ID" value="CAD8087950.1"/>
    <property type="molecule type" value="Genomic_DNA"/>
</dbReference>
<keyword evidence="3" id="KW-1185">Reference proteome</keyword>
<evidence type="ECO:0000313" key="3">
    <source>
        <dbReference type="Proteomes" id="UP000692954"/>
    </source>
</evidence>
<dbReference type="PANTHER" id="PTHR10285">
    <property type="entry name" value="URIDINE KINASE"/>
    <property type="match status" value="1"/>
</dbReference>
<gene>
    <name evidence="2" type="ORF">PSON_ATCC_30995.1.T0520105</name>
</gene>
<protein>
    <recommendedName>
        <fullName evidence="1">Phosphoribulokinase/uridine kinase domain-containing protein</fullName>
    </recommendedName>
</protein>
<dbReference type="Proteomes" id="UP000692954">
    <property type="component" value="Unassembled WGS sequence"/>
</dbReference>
<sequence length="252" mass="29761">MEQLQVLIKQKYKGCPLLIGLQGMQGVGKTTIGTQMKKQLSQLNIQFDSISIDDFYLSYVDRQNLDKKKYKYRGPPGTHDYQMIINCLKSFKQGNSFEVPIFDKSLHQGQGDRVGFKKIQCQVLLFEGWFVGYKSKQLEEFKQKDCDKIQLNGKQYNEDLELFMNEQLKLYEPIWEEFDLLIQLKPNPYELSLKWRLEAEKEMRQKSGNGMSDEQIVDFVTYFWNCLHPQIYNDMACNLIIQVNEAREYKVQ</sequence>
<dbReference type="GO" id="GO:0005524">
    <property type="term" value="F:ATP binding"/>
    <property type="evidence" value="ECO:0007669"/>
    <property type="project" value="InterPro"/>
</dbReference>
<evidence type="ECO:0000259" key="1">
    <source>
        <dbReference type="Pfam" id="PF00485"/>
    </source>
</evidence>
<dbReference type="OrthoDB" id="347435at2759"/>
<comment type="caution">
    <text evidence="2">The sequence shown here is derived from an EMBL/GenBank/DDBJ whole genome shotgun (WGS) entry which is preliminary data.</text>
</comment>
<name>A0A8S1N693_9CILI</name>